<gene>
    <name evidence="1" type="ORF">TrRE_jg11333</name>
</gene>
<dbReference type="OrthoDB" id="10249887at2759"/>
<sequence length="143" mass="16781">MAKKSKKGAKKEKTEEAPVKLHPAVMVKPDKDLWVTLDLQLMNWGFMDQKIPVRTSTRLFSIRKILTERHGRIKDLTLYLTAYLEEKEMKDEMMTLQEYFDKNTPLLEAQDKNDPDDKDEKVVAIYYDFKPISSGPILLDWQC</sequence>
<comment type="caution">
    <text evidence="1">The sequence shown here is derived from an EMBL/GenBank/DDBJ whole genome shotgun (WGS) entry which is preliminary data.</text>
</comment>
<evidence type="ECO:0000313" key="1">
    <source>
        <dbReference type="EMBL" id="GMH51625.1"/>
    </source>
</evidence>
<protein>
    <submittedName>
        <fullName evidence="1">Uncharacterized protein</fullName>
    </submittedName>
</protein>
<dbReference type="AlphaFoldDB" id="A0A9W6ZKF8"/>
<name>A0A9W6ZKF8_9STRA</name>
<reference evidence="1" key="1">
    <citation type="submission" date="2022-07" db="EMBL/GenBank/DDBJ databases">
        <title>Genome analysis of Parmales, a sister group of diatoms, reveals the evolutionary specialization of diatoms from phago-mixotrophs to photoautotrophs.</title>
        <authorList>
            <person name="Ban H."/>
            <person name="Sato S."/>
            <person name="Yoshikawa S."/>
            <person name="Kazumasa Y."/>
            <person name="Nakamura Y."/>
            <person name="Ichinomiya M."/>
            <person name="Saitoh K."/>
            <person name="Sato N."/>
            <person name="Blanc-Mathieu R."/>
            <person name="Endo H."/>
            <person name="Kuwata A."/>
            <person name="Ogata H."/>
        </authorList>
    </citation>
    <scope>NUCLEOTIDE SEQUENCE</scope>
</reference>
<keyword evidence="2" id="KW-1185">Reference proteome</keyword>
<evidence type="ECO:0000313" key="2">
    <source>
        <dbReference type="Proteomes" id="UP001165082"/>
    </source>
</evidence>
<dbReference type="Proteomes" id="UP001165082">
    <property type="component" value="Unassembled WGS sequence"/>
</dbReference>
<dbReference type="EMBL" id="BRXZ01000710">
    <property type="protein sequence ID" value="GMH51625.1"/>
    <property type="molecule type" value="Genomic_DNA"/>
</dbReference>
<proteinExistence type="predicted"/>
<organism evidence="1 2">
    <name type="scientific">Triparma retinervis</name>
    <dbReference type="NCBI Taxonomy" id="2557542"/>
    <lineage>
        <taxon>Eukaryota</taxon>
        <taxon>Sar</taxon>
        <taxon>Stramenopiles</taxon>
        <taxon>Ochrophyta</taxon>
        <taxon>Bolidophyceae</taxon>
        <taxon>Parmales</taxon>
        <taxon>Triparmaceae</taxon>
        <taxon>Triparma</taxon>
    </lineage>
</organism>
<accession>A0A9W6ZKF8</accession>